<evidence type="ECO:0000256" key="2">
    <source>
        <dbReference type="ARBA" id="ARBA00022679"/>
    </source>
</evidence>
<dbReference type="EMBL" id="CYXO01000003">
    <property type="protein sequence ID" value="CUM81729.1"/>
    <property type="molecule type" value="Genomic_DNA"/>
</dbReference>
<evidence type="ECO:0000259" key="4">
    <source>
        <dbReference type="Pfam" id="PF00535"/>
    </source>
</evidence>
<gene>
    <name evidence="5" type="primary">hyaD_3</name>
    <name evidence="5" type="ORF">ERS852573_00668</name>
</gene>
<proteinExistence type="predicted"/>
<evidence type="ECO:0000256" key="1">
    <source>
        <dbReference type="ARBA" id="ARBA00022676"/>
    </source>
</evidence>
<keyword evidence="3" id="KW-0472">Membrane</keyword>
<organism evidence="5 6">
    <name type="scientific">Dorea longicatena</name>
    <dbReference type="NCBI Taxonomy" id="88431"/>
    <lineage>
        <taxon>Bacteria</taxon>
        <taxon>Bacillati</taxon>
        <taxon>Bacillota</taxon>
        <taxon>Clostridia</taxon>
        <taxon>Lachnospirales</taxon>
        <taxon>Lachnospiraceae</taxon>
        <taxon>Dorea</taxon>
    </lineage>
</organism>
<dbReference type="GO" id="GO:0050501">
    <property type="term" value="F:hyaluronan synthase activity"/>
    <property type="evidence" value="ECO:0007669"/>
    <property type="project" value="UniProtKB-EC"/>
</dbReference>
<name>A0A173RW00_9FIRM</name>
<dbReference type="SUPFAM" id="SSF53448">
    <property type="entry name" value="Nucleotide-diphospho-sugar transferases"/>
    <property type="match status" value="1"/>
</dbReference>
<sequence>MILVSIIMPVYNSEKYVEHAVNCLLEQTEKNIEVILVDDGSTDASRKICDRIAERDSRVKVIHQKNAGICAARNAGLKSARGEYVTFCDNDDEVLPDLVKDNYELARKYNADVVRYCRRWVLSNEGKVIRDSVMNNFPFLVITASEFVKYEKEITNTGNGVWTGLYKKEFLEKHGINFDEMIRFGHEDTMFNLKVYQNYGKMILNPKVYYLWLNRLEHSTTGKFNINYIDAMKRCLDEELKLNQKYGYNASRTGNYQLRIVKTYVYSIYDYLNKAKQKLSFREKRKILADFRKHPAFKVKNNSQQIQKDGLFFWGLWTLFYYRFLTIPYILIHLKQRLFNS</sequence>
<keyword evidence="3" id="KW-0812">Transmembrane</keyword>
<feature type="transmembrane region" description="Helical" evidence="3">
    <location>
        <begin position="311"/>
        <end position="332"/>
    </location>
</feature>
<dbReference type="EC" id="2.4.1.212" evidence="5"/>
<evidence type="ECO:0000313" key="5">
    <source>
        <dbReference type="EMBL" id="CUM81729.1"/>
    </source>
</evidence>
<dbReference type="RefSeq" id="WP_172679440.1">
    <property type="nucleotide sequence ID" value="NZ_CYXO01000003.1"/>
</dbReference>
<keyword evidence="1 5" id="KW-0328">Glycosyltransferase</keyword>
<keyword evidence="3" id="KW-1133">Transmembrane helix</keyword>
<accession>A0A173RW00</accession>
<evidence type="ECO:0000313" key="6">
    <source>
        <dbReference type="Proteomes" id="UP000095597"/>
    </source>
</evidence>
<dbReference type="AlphaFoldDB" id="A0A173RW00"/>
<dbReference type="Gene3D" id="3.90.550.10">
    <property type="entry name" value="Spore Coat Polysaccharide Biosynthesis Protein SpsA, Chain A"/>
    <property type="match status" value="1"/>
</dbReference>
<dbReference type="InterPro" id="IPR029044">
    <property type="entry name" value="Nucleotide-diphossugar_trans"/>
</dbReference>
<dbReference type="Proteomes" id="UP000095597">
    <property type="component" value="Unassembled WGS sequence"/>
</dbReference>
<dbReference type="InterPro" id="IPR001173">
    <property type="entry name" value="Glyco_trans_2-like"/>
</dbReference>
<evidence type="ECO:0000256" key="3">
    <source>
        <dbReference type="SAM" id="Phobius"/>
    </source>
</evidence>
<dbReference type="Pfam" id="PF00535">
    <property type="entry name" value="Glycos_transf_2"/>
    <property type="match status" value="1"/>
</dbReference>
<protein>
    <submittedName>
        <fullName evidence="5">Hyaluronan synthase</fullName>
        <ecNumber evidence="5">2.4.1.212</ecNumber>
    </submittedName>
</protein>
<dbReference type="PANTHER" id="PTHR22916">
    <property type="entry name" value="GLYCOSYLTRANSFERASE"/>
    <property type="match status" value="1"/>
</dbReference>
<keyword evidence="2 5" id="KW-0808">Transferase</keyword>
<reference evidence="5 6" key="1">
    <citation type="submission" date="2015-09" db="EMBL/GenBank/DDBJ databases">
        <authorList>
            <consortium name="Pathogen Informatics"/>
        </authorList>
    </citation>
    <scope>NUCLEOTIDE SEQUENCE [LARGE SCALE GENOMIC DNA]</scope>
    <source>
        <strain evidence="5 6">2789STDY5834961</strain>
    </source>
</reference>
<dbReference type="CDD" id="cd00761">
    <property type="entry name" value="Glyco_tranf_GTA_type"/>
    <property type="match status" value="1"/>
</dbReference>
<dbReference type="PANTHER" id="PTHR22916:SF51">
    <property type="entry name" value="GLYCOSYLTRANSFERASE EPSH-RELATED"/>
    <property type="match status" value="1"/>
</dbReference>
<feature type="domain" description="Glycosyltransferase 2-like" evidence="4">
    <location>
        <begin position="5"/>
        <end position="139"/>
    </location>
</feature>